<proteinExistence type="predicted"/>
<reference evidence="3" key="1">
    <citation type="submission" date="2025-08" db="UniProtKB">
        <authorList>
            <consortium name="RefSeq"/>
        </authorList>
    </citation>
    <scope>IDENTIFICATION</scope>
    <source>
        <tissue evidence="3">Whole body</tissue>
    </source>
</reference>
<evidence type="ECO:0000313" key="2">
    <source>
        <dbReference type="Proteomes" id="UP000694925"/>
    </source>
</evidence>
<dbReference type="Proteomes" id="UP000694925">
    <property type="component" value="Unplaced"/>
</dbReference>
<protein>
    <submittedName>
        <fullName evidence="3">Uncharacterized protein LOC108625203 isoform X1</fullName>
    </submittedName>
</protein>
<accession>A0AAJ7N6V8</accession>
<name>A0AAJ7N6V8_9HYME</name>
<sequence>MGNYMDKFFPHKNEINNGNESEKEEIRDSVTDGIMENDCMHTPPIIQRVVPADPRSATSGITRTPIEVIYDTPVFNKRLTAVPKYLQRKPYLETDIDSIMCLTPRKRSPRTLIETKKLQISNLEDKYNESLLKPVADNMIKKELITEIQKERYDILGLDPRSPAVDFDRTPLLKPRSLERLKARSQETLQRQGSYEADQLYPSYSYCEMSSQFDVTEVQALPDLASCVLKSLNLNTIIDKSNELESEGSSQPTRSESLLESGKKIIVLDAFLLLKLLFVQRTFTLEKRESGGREIQTLEADTCVDKDVQKETLEEEKCGDDNIFIKVWRDSLVSDKSQKLETDDVEIVQAKEPQVAEEEVIIFDKNNSAKDKLFVKPAKNDKLKVDVIGKKKRGTEALSEKKIFADKNSNGSTTAARTPLGNRSNAHKQMQMVRNSQQTFRSKGVKPKMLQENTPPHIRSVTKSKAIQWDPNSSVII</sequence>
<organism evidence="2 3">
    <name type="scientific">Ceratina calcarata</name>
    <dbReference type="NCBI Taxonomy" id="156304"/>
    <lineage>
        <taxon>Eukaryota</taxon>
        <taxon>Metazoa</taxon>
        <taxon>Ecdysozoa</taxon>
        <taxon>Arthropoda</taxon>
        <taxon>Hexapoda</taxon>
        <taxon>Insecta</taxon>
        <taxon>Pterygota</taxon>
        <taxon>Neoptera</taxon>
        <taxon>Endopterygota</taxon>
        <taxon>Hymenoptera</taxon>
        <taxon>Apocrita</taxon>
        <taxon>Aculeata</taxon>
        <taxon>Apoidea</taxon>
        <taxon>Anthophila</taxon>
        <taxon>Apidae</taxon>
        <taxon>Ceratina</taxon>
        <taxon>Zadontomerus</taxon>
    </lineage>
</organism>
<feature type="region of interest" description="Disordered" evidence="1">
    <location>
        <begin position="1"/>
        <end position="24"/>
    </location>
</feature>
<evidence type="ECO:0000313" key="3">
    <source>
        <dbReference type="RefSeq" id="XP_017880533.1"/>
    </source>
</evidence>
<dbReference type="AlphaFoldDB" id="A0AAJ7N6V8"/>
<dbReference type="RefSeq" id="XP_017880533.1">
    <property type="nucleotide sequence ID" value="XM_018025044.2"/>
</dbReference>
<keyword evidence="2" id="KW-1185">Reference proteome</keyword>
<dbReference type="GeneID" id="108625203"/>
<evidence type="ECO:0000256" key="1">
    <source>
        <dbReference type="SAM" id="MobiDB-lite"/>
    </source>
</evidence>
<feature type="compositionally biased region" description="Basic and acidic residues" evidence="1">
    <location>
        <begin position="8"/>
        <end position="24"/>
    </location>
</feature>
<gene>
    <name evidence="3" type="primary">LOC108625203</name>
</gene>
<feature type="compositionally biased region" description="Polar residues" evidence="1">
    <location>
        <begin position="408"/>
        <end position="441"/>
    </location>
</feature>
<feature type="region of interest" description="Disordered" evidence="1">
    <location>
        <begin position="408"/>
        <end position="456"/>
    </location>
</feature>
<dbReference type="KEGG" id="ccal:108625203"/>